<evidence type="ECO:0000313" key="3">
    <source>
        <dbReference type="Proteomes" id="UP000315711"/>
    </source>
</evidence>
<dbReference type="Proteomes" id="UP000315711">
    <property type="component" value="Unassembled WGS sequence"/>
</dbReference>
<evidence type="ECO:0000259" key="1">
    <source>
        <dbReference type="Pfam" id="PF25250"/>
    </source>
</evidence>
<sequence length="364" mass="42243">MNTPWINYDNMWEINSEQKSVYKRSQAQKETNDNMKEEESIKRTIELELEEEPVELVEVINVIESDHTVKDTVLEKLDIIHEGIDDDYDESLETDHSFNDDNYLHYEELSESKFVESDGNDGLDQLTVIENSEKPNEIAQIHLWKGKIPFSTFVEVDHFLHPLIFGSSSQDTFEFIDPNNKQIPAFDTKLFHTIACYHEGPYCHLVSFSSHDILYMTKTKDPYAMNIRMKKGIEPAVLTPIPEPKSSERFTNWLNLKVPVVAGEYKIELCLEEEIGLKEDIDIVKNISKEVTLISGQFVPTKFTDHSEMGFRSALKGKLFLDGYIEQIIEYVATYESTLKEEDKRLHQKTVLELIIQLLQIQKI</sequence>
<feature type="domain" description="DUF7852" evidence="1">
    <location>
        <begin position="139"/>
        <end position="364"/>
    </location>
</feature>
<dbReference type="AlphaFoldDB" id="A0A562QTK9"/>
<keyword evidence="3" id="KW-1185">Reference proteome</keyword>
<reference evidence="2 3" key="1">
    <citation type="journal article" date="2015" name="Stand. Genomic Sci.">
        <title>Genomic Encyclopedia of Bacterial and Archaeal Type Strains, Phase III: the genomes of soil and plant-associated and newly described type strains.</title>
        <authorList>
            <person name="Whitman W.B."/>
            <person name="Woyke T."/>
            <person name="Klenk H.P."/>
            <person name="Zhou Y."/>
            <person name="Lilburn T.G."/>
            <person name="Beck B.J."/>
            <person name="De Vos P."/>
            <person name="Vandamme P."/>
            <person name="Eisen J.A."/>
            <person name="Garrity G."/>
            <person name="Hugenholtz P."/>
            <person name="Kyrpides N.C."/>
        </authorList>
    </citation>
    <scope>NUCLEOTIDE SEQUENCE [LARGE SCALE GENOMIC DNA]</scope>
    <source>
        <strain evidence="2 3">CGMCC 1.10116</strain>
    </source>
</reference>
<comment type="caution">
    <text evidence="2">The sequence shown here is derived from an EMBL/GenBank/DDBJ whole genome shotgun (WGS) entry which is preliminary data.</text>
</comment>
<evidence type="ECO:0000313" key="2">
    <source>
        <dbReference type="EMBL" id="TWI60057.1"/>
    </source>
</evidence>
<gene>
    <name evidence="2" type="ORF">IQ10_00481</name>
</gene>
<protein>
    <recommendedName>
        <fullName evidence="1">DUF7852 domain-containing protein</fullName>
    </recommendedName>
</protein>
<dbReference type="OrthoDB" id="2440066at2"/>
<proteinExistence type="predicted"/>
<dbReference type="Pfam" id="PF25250">
    <property type="entry name" value="DUF7852"/>
    <property type="match status" value="1"/>
</dbReference>
<dbReference type="NCBIfam" id="NF045793">
    <property type="entry name" value="BC_2427_fam"/>
    <property type="match status" value="1"/>
</dbReference>
<dbReference type="RefSeq" id="WP_144448864.1">
    <property type="nucleotide sequence ID" value="NZ_VLKZ01000001.1"/>
</dbReference>
<accession>A0A562QTK9</accession>
<dbReference type="InterPro" id="IPR057174">
    <property type="entry name" value="DUF7852"/>
</dbReference>
<dbReference type="EMBL" id="VLKZ01000001">
    <property type="protein sequence ID" value="TWI60057.1"/>
    <property type="molecule type" value="Genomic_DNA"/>
</dbReference>
<name>A0A562QTK9_9BACI</name>
<organism evidence="2 3">
    <name type="scientific">Halalkalibacter nanhaiisediminis</name>
    <dbReference type="NCBI Taxonomy" id="688079"/>
    <lineage>
        <taxon>Bacteria</taxon>
        <taxon>Bacillati</taxon>
        <taxon>Bacillota</taxon>
        <taxon>Bacilli</taxon>
        <taxon>Bacillales</taxon>
        <taxon>Bacillaceae</taxon>
        <taxon>Halalkalibacter</taxon>
    </lineage>
</organism>